<evidence type="ECO:0000256" key="2">
    <source>
        <dbReference type="ARBA" id="ARBA00022475"/>
    </source>
</evidence>
<accession>A0A1Z5HRP5</accession>
<dbReference type="GO" id="GO:0005886">
    <property type="term" value="C:plasma membrane"/>
    <property type="evidence" value="ECO:0007669"/>
    <property type="project" value="UniProtKB-SubCell"/>
</dbReference>
<comment type="caution">
    <text evidence="10">The sequence shown here is derived from an EMBL/GenBank/DDBJ whole genome shotgun (WGS) entry which is preliminary data.</text>
</comment>
<keyword evidence="3 7" id="KW-0812">Transmembrane</keyword>
<dbReference type="AlphaFoldDB" id="A0A1Z5HRP5"/>
<evidence type="ECO:0000313" key="10">
    <source>
        <dbReference type="EMBL" id="GAW91995.1"/>
    </source>
</evidence>
<dbReference type="Pfam" id="PF12704">
    <property type="entry name" value="MacB_PCD"/>
    <property type="match status" value="1"/>
</dbReference>
<organism evidence="10 11">
    <name type="scientific">Calderihabitans maritimus</name>
    <dbReference type="NCBI Taxonomy" id="1246530"/>
    <lineage>
        <taxon>Bacteria</taxon>
        <taxon>Bacillati</taxon>
        <taxon>Bacillota</taxon>
        <taxon>Clostridia</taxon>
        <taxon>Neomoorellales</taxon>
        <taxon>Calderihabitantaceae</taxon>
        <taxon>Calderihabitans</taxon>
    </lineage>
</organism>
<dbReference type="Proteomes" id="UP000197032">
    <property type="component" value="Unassembled WGS sequence"/>
</dbReference>
<keyword evidence="11" id="KW-1185">Reference proteome</keyword>
<name>A0A1Z5HRP5_9FIRM</name>
<evidence type="ECO:0008006" key="12">
    <source>
        <dbReference type="Google" id="ProtNLM"/>
    </source>
</evidence>
<sequence length="432" mass="47230">MFWRMISKSFIREFRRKLLAFAAVAFSASLVTAMLSVSLDIGDKISRELKTYGANLLMEPQMDTLPVKIGGIDYNPLAERQYIEEEELPKIKMIFWRHNIVGFAPYLEGVAGIGDTREKVALIGTWFEKELELPTGEKIITGVKQIKPWWEIHGNWVKDDDNSGDALVGIQLANSMALKPGDKIEVQVETLEGLKRRKLRVAGIVNAGGQDDQNIFVPLSYLQEIMNLKGKVSKVEVSALTTPENELARKAAKDPDSLTPEEFERWYCTAYVSAIAYQLEEAIPGTKVKAIRQVSQSEGKILKKIQLLMLVVSLAALISSALGISSLMTTNVLQRSKEIGLLKGLGAQVLAVVALFLTEAVIVGLVGGLAGYLVGLGFAQMVGYTVFGSSVPIKILVFPLVLLVAVVTALAGSLAAVRLIIRLNPAEVLHGR</sequence>
<dbReference type="InterPro" id="IPR003838">
    <property type="entry name" value="ABC3_permease_C"/>
</dbReference>
<reference evidence="11" key="1">
    <citation type="journal article" date="2017" name="Appl. Environ. Microbiol.">
        <title>Genomic analysis of Calderihabitans maritimus KKC1, a thermophilic hydrogenogenic carboxydotrophic bacterium isolated from marine sediment.</title>
        <authorList>
            <person name="Omae K."/>
            <person name="Yoneda Y."/>
            <person name="Fukuyama Y."/>
            <person name="Yoshida T."/>
            <person name="Sako Y."/>
        </authorList>
    </citation>
    <scope>NUCLEOTIDE SEQUENCE [LARGE SCALE GENOMIC DNA]</scope>
    <source>
        <strain evidence="11">KKC1</strain>
    </source>
</reference>
<evidence type="ECO:0000256" key="1">
    <source>
        <dbReference type="ARBA" id="ARBA00004651"/>
    </source>
</evidence>
<keyword evidence="2" id="KW-1003">Cell membrane</keyword>
<feature type="transmembrane region" description="Helical" evidence="7">
    <location>
        <begin position="349"/>
        <end position="375"/>
    </location>
</feature>
<feature type="domain" description="ABC3 transporter permease C-terminal" evidence="8">
    <location>
        <begin position="311"/>
        <end position="425"/>
    </location>
</feature>
<feature type="domain" description="MacB-like periplasmic core" evidence="9">
    <location>
        <begin position="18"/>
        <end position="238"/>
    </location>
</feature>
<proteinExistence type="inferred from homology"/>
<keyword evidence="5 7" id="KW-0472">Membrane</keyword>
<dbReference type="EMBL" id="BDGJ01000042">
    <property type="protein sequence ID" value="GAW91995.1"/>
    <property type="molecule type" value="Genomic_DNA"/>
</dbReference>
<comment type="similarity">
    <text evidence="6">Belongs to the ABC-4 integral membrane protein family.</text>
</comment>
<dbReference type="GO" id="GO:0022857">
    <property type="term" value="F:transmembrane transporter activity"/>
    <property type="evidence" value="ECO:0007669"/>
    <property type="project" value="TreeGrafter"/>
</dbReference>
<dbReference type="RefSeq" id="WP_088553429.1">
    <property type="nucleotide sequence ID" value="NZ_BDGJ01000042.1"/>
</dbReference>
<dbReference type="Pfam" id="PF02687">
    <property type="entry name" value="FtsX"/>
    <property type="match status" value="1"/>
</dbReference>
<evidence type="ECO:0000259" key="8">
    <source>
        <dbReference type="Pfam" id="PF02687"/>
    </source>
</evidence>
<evidence type="ECO:0000259" key="9">
    <source>
        <dbReference type="Pfam" id="PF12704"/>
    </source>
</evidence>
<comment type="subcellular location">
    <subcellularLocation>
        <location evidence="1">Cell membrane</location>
        <topology evidence="1">Multi-pass membrane protein</topology>
    </subcellularLocation>
</comment>
<evidence type="ECO:0000256" key="5">
    <source>
        <dbReference type="ARBA" id="ARBA00023136"/>
    </source>
</evidence>
<evidence type="ECO:0000256" key="3">
    <source>
        <dbReference type="ARBA" id="ARBA00022692"/>
    </source>
</evidence>
<dbReference type="InterPro" id="IPR025857">
    <property type="entry name" value="MacB_PCD"/>
</dbReference>
<dbReference type="PANTHER" id="PTHR30572">
    <property type="entry name" value="MEMBRANE COMPONENT OF TRANSPORTER-RELATED"/>
    <property type="match status" value="1"/>
</dbReference>
<keyword evidence="4 7" id="KW-1133">Transmembrane helix</keyword>
<feature type="transmembrane region" description="Helical" evidence="7">
    <location>
        <begin position="307"/>
        <end position="328"/>
    </location>
</feature>
<protein>
    <recommendedName>
        <fullName evidence="12">ABC transporter permease</fullName>
    </recommendedName>
</protein>
<evidence type="ECO:0000256" key="6">
    <source>
        <dbReference type="ARBA" id="ARBA00038076"/>
    </source>
</evidence>
<evidence type="ECO:0000313" key="11">
    <source>
        <dbReference type="Proteomes" id="UP000197032"/>
    </source>
</evidence>
<evidence type="ECO:0000256" key="4">
    <source>
        <dbReference type="ARBA" id="ARBA00022989"/>
    </source>
</evidence>
<gene>
    <name evidence="10" type="ORF">KKC1_11550</name>
</gene>
<dbReference type="InterPro" id="IPR050250">
    <property type="entry name" value="Macrolide_Exporter_MacB"/>
</dbReference>
<dbReference type="OrthoDB" id="9770036at2"/>
<evidence type="ECO:0000256" key="7">
    <source>
        <dbReference type="SAM" id="Phobius"/>
    </source>
</evidence>
<dbReference type="PANTHER" id="PTHR30572:SF4">
    <property type="entry name" value="ABC TRANSPORTER PERMEASE YTRF"/>
    <property type="match status" value="1"/>
</dbReference>
<feature type="transmembrane region" description="Helical" evidence="7">
    <location>
        <begin position="395"/>
        <end position="421"/>
    </location>
</feature>